<dbReference type="RefSeq" id="WP_272141347.1">
    <property type="nucleotide sequence ID" value="NZ_JAQNDM010000002.1"/>
</dbReference>
<keyword evidence="2" id="KW-0560">Oxidoreductase</keyword>
<sequence length="281" mass="29639">MENIMSPQGKVWFVTGASSGFGRCIVEEALSRGERVVATARDPRTLDELVARAPDRVLAVRLDVTKTHEVQSAVAAALERFGAIDVLVNNAGYTVVGAVEETSDEELRAVFEPLFFGAVAMTRAVLPHMRERRTGTIVQLSSAAGIVTWAGVGAYCAAKHALEAMSESLAKEVEPLGVRVLIVEPGMFRTKLLGASFRPTPAMAAYASTVGTMRAYSTQSNGQQPGDPAKAARAIADAVAAGGPALRLPLGSDAVESIREKLAHIAADVDRTEPIARSTAL</sequence>
<dbReference type="InterPro" id="IPR020904">
    <property type="entry name" value="Sc_DH/Rdtase_CS"/>
</dbReference>
<dbReference type="EMBL" id="JAQNDM010000002">
    <property type="protein sequence ID" value="MDC0711391.1"/>
    <property type="molecule type" value="Genomic_DNA"/>
</dbReference>
<dbReference type="PANTHER" id="PTHR43976:SF16">
    <property type="entry name" value="SHORT-CHAIN DEHYDROGENASE_REDUCTASE FAMILY PROTEIN"/>
    <property type="match status" value="1"/>
</dbReference>
<evidence type="ECO:0000313" key="6">
    <source>
        <dbReference type="Proteomes" id="UP001221838"/>
    </source>
</evidence>
<accession>A0ABT5DGA4</accession>
<dbReference type="PRINTS" id="PR00081">
    <property type="entry name" value="GDHRDH"/>
</dbReference>
<comment type="caution">
    <text evidence="5">The sequence shown here is derived from an EMBL/GenBank/DDBJ whole genome shotgun (WGS) entry which is preliminary data.</text>
</comment>
<dbReference type="NCBIfam" id="NF004824">
    <property type="entry name" value="PRK06180.1"/>
    <property type="match status" value="1"/>
</dbReference>
<organism evidence="5 6">
    <name type="scientific">Stigmatella ashevillensis</name>
    <dbReference type="NCBI Taxonomy" id="2995309"/>
    <lineage>
        <taxon>Bacteria</taxon>
        <taxon>Pseudomonadati</taxon>
        <taxon>Myxococcota</taxon>
        <taxon>Myxococcia</taxon>
        <taxon>Myxococcales</taxon>
        <taxon>Cystobacterineae</taxon>
        <taxon>Archangiaceae</taxon>
        <taxon>Stigmatella</taxon>
    </lineage>
</organism>
<evidence type="ECO:0000259" key="4">
    <source>
        <dbReference type="SMART" id="SM00822"/>
    </source>
</evidence>
<dbReference type="Proteomes" id="UP001221838">
    <property type="component" value="Unassembled WGS sequence"/>
</dbReference>
<protein>
    <submittedName>
        <fullName evidence="5">Oxidoreductase</fullName>
    </submittedName>
</protein>
<dbReference type="SUPFAM" id="SSF51735">
    <property type="entry name" value="NAD(P)-binding Rossmann-fold domains"/>
    <property type="match status" value="1"/>
</dbReference>
<dbReference type="PRINTS" id="PR00080">
    <property type="entry name" value="SDRFAMILY"/>
</dbReference>
<dbReference type="InterPro" id="IPR057326">
    <property type="entry name" value="KR_dom"/>
</dbReference>
<dbReference type="PROSITE" id="PS00061">
    <property type="entry name" value="ADH_SHORT"/>
    <property type="match status" value="1"/>
</dbReference>
<reference evidence="5 6" key="1">
    <citation type="submission" date="2022-11" db="EMBL/GenBank/DDBJ databases">
        <title>Minimal conservation of predation-associated metabolite biosynthetic gene clusters underscores biosynthetic potential of Myxococcota including descriptions for ten novel species: Archangium lansinium sp. nov., Myxococcus landrumus sp. nov., Nannocystis bai.</title>
        <authorList>
            <person name="Ahearne A."/>
            <person name="Stevens C."/>
            <person name="Dowd S."/>
        </authorList>
    </citation>
    <scope>NUCLEOTIDE SEQUENCE [LARGE SCALE GENOMIC DNA]</scope>
    <source>
        <strain evidence="5 6">NCWAL01</strain>
    </source>
</reference>
<comment type="similarity">
    <text evidence="1 3">Belongs to the short-chain dehydrogenases/reductases (SDR) family.</text>
</comment>
<dbReference type="Pfam" id="PF00106">
    <property type="entry name" value="adh_short"/>
    <property type="match status" value="1"/>
</dbReference>
<name>A0ABT5DGA4_9BACT</name>
<dbReference type="CDD" id="cd05374">
    <property type="entry name" value="17beta-HSD-like_SDR_c"/>
    <property type="match status" value="1"/>
</dbReference>
<dbReference type="Gene3D" id="3.40.50.720">
    <property type="entry name" value="NAD(P)-binding Rossmann-like Domain"/>
    <property type="match status" value="1"/>
</dbReference>
<dbReference type="SMART" id="SM00822">
    <property type="entry name" value="PKS_KR"/>
    <property type="match status" value="1"/>
</dbReference>
<dbReference type="InterPro" id="IPR002347">
    <property type="entry name" value="SDR_fam"/>
</dbReference>
<evidence type="ECO:0000256" key="3">
    <source>
        <dbReference type="RuleBase" id="RU000363"/>
    </source>
</evidence>
<feature type="domain" description="Ketoreductase" evidence="4">
    <location>
        <begin position="10"/>
        <end position="191"/>
    </location>
</feature>
<evidence type="ECO:0000256" key="2">
    <source>
        <dbReference type="ARBA" id="ARBA00023002"/>
    </source>
</evidence>
<evidence type="ECO:0000256" key="1">
    <source>
        <dbReference type="ARBA" id="ARBA00006484"/>
    </source>
</evidence>
<dbReference type="InterPro" id="IPR051911">
    <property type="entry name" value="SDR_oxidoreductase"/>
</dbReference>
<dbReference type="InterPro" id="IPR036291">
    <property type="entry name" value="NAD(P)-bd_dom_sf"/>
</dbReference>
<keyword evidence="6" id="KW-1185">Reference proteome</keyword>
<gene>
    <name evidence="5" type="ORF">POL68_23170</name>
</gene>
<evidence type="ECO:0000313" key="5">
    <source>
        <dbReference type="EMBL" id="MDC0711391.1"/>
    </source>
</evidence>
<dbReference type="PANTHER" id="PTHR43976">
    <property type="entry name" value="SHORT CHAIN DEHYDROGENASE"/>
    <property type="match status" value="1"/>
</dbReference>
<proteinExistence type="inferred from homology"/>